<dbReference type="PANTHER" id="PTHR14042:SF24">
    <property type="entry name" value="PROTEIN DOPEY-1 HOMOLOG"/>
    <property type="match status" value="1"/>
</dbReference>
<gene>
    <name evidence="7" type="ORF">IMG5_076520</name>
</gene>
<feature type="transmembrane region" description="Helical" evidence="5">
    <location>
        <begin position="489"/>
        <end position="510"/>
    </location>
</feature>
<evidence type="ECO:0000313" key="7">
    <source>
        <dbReference type="EMBL" id="EGR32622.1"/>
    </source>
</evidence>
<dbReference type="Pfam" id="PF04118">
    <property type="entry name" value="Dopey_N"/>
    <property type="match status" value="1"/>
</dbReference>
<dbReference type="GO" id="GO:0005829">
    <property type="term" value="C:cytosol"/>
    <property type="evidence" value="ECO:0007669"/>
    <property type="project" value="GOC"/>
</dbReference>
<keyword evidence="5" id="KW-1133">Transmembrane helix</keyword>
<keyword evidence="2" id="KW-0653">Protein transport</keyword>
<dbReference type="OMA" id="ENCISHK"/>
<evidence type="ECO:0000259" key="6">
    <source>
        <dbReference type="Pfam" id="PF04118"/>
    </source>
</evidence>
<dbReference type="Proteomes" id="UP000008983">
    <property type="component" value="Unassembled WGS sequence"/>
</dbReference>
<dbReference type="GO" id="GO:0005802">
    <property type="term" value="C:trans-Golgi network"/>
    <property type="evidence" value="ECO:0007669"/>
    <property type="project" value="TreeGrafter"/>
</dbReference>
<dbReference type="EMBL" id="GL983617">
    <property type="protein sequence ID" value="EGR32622.1"/>
    <property type="molecule type" value="Genomic_DNA"/>
</dbReference>
<keyword evidence="5" id="KW-0472">Membrane</keyword>
<dbReference type="GO" id="GO:0006895">
    <property type="term" value="P:Golgi to endosome transport"/>
    <property type="evidence" value="ECO:0007669"/>
    <property type="project" value="InterPro"/>
</dbReference>
<dbReference type="GO" id="GO:0005768">
    <property type="term" value="C:endosome"/>
    <property type="evidence" value="ECO:0007669"/>
    <property type="project" value="TreeGrafter"/>
</dbReference>
<evidence type="ECO:0000313" key="8">
    <source>
        <dbReference type="Proteomes" id="UP000008983"/>
    </source>
</evidence>
<protein>
    <recommendedName>
        <fullName evidence="6">DOP1 N-terminal domain-containing protein</fullName>
    </recommendedName>
</protein>
<organism evidence="7 8">
    <name type="scientific">Ichthyophthirius multifiliis</name>
    <name type="common">White spot disease agent</name>
    <name type="synonym">Ich</name>
    <dbReference type="NCBI Taxonomy" id="5932"/>
    <lineage>
        <taxon>Eukaryota</taxon>
        <taxon>Sar</taxon>
        <taxon>Alveolata</taxon>
        <taxon>Ciliophora</taxon>
        <taxon>Intramacronucleata</taxon>
        <taxon>Oligohymenophorea</taxon>
        <taxon>Hymenostomatida</taxon>
        <taxon>Ophryoglenina</taxon>
        <taxon>Ichthyophthirius</taxon>
    </lineage>
</organism>
<dbReference type="AlphaFoldDB" id="G0QQC1"/>
<dbReference type="RefSeq" id="XP_004036608.1">
    <property type="nucleotide sequence ID" value="XM_004036560.1"/>
</dbReference>
<feature type="domain" description="DOP1 N-terminal" evidence="6">
    <location>
        <begin position="13"/>
        <end position="396"/>
    </location>
</feature>
<reference evidence="7 8" key="1">
    <citation type="submission" date="2011-07" db="EMBL/GenBank/DDBJ databases">
        <authorList>
            <person name="Coyne R."/>
            <person name="Brami D."/>
            <person name="Johnson J."/>
            <person name="Hostetler J."/>
            <person name="Hannick L."/>
            <person name="Clark T."/>
            <person name="Cassidy-Hanley D."/>
            <person name="Inman J."/>
        </authorList>
    </citation>
    <scope>NUCLEOTIDE SEQUENCE [LARGE SCALE GENOMIC DNA]</scope>
    <source>
        <strain evidence="7 8">G5</strain>
    </source>
</reference>
<dbReference type="STRING" id="857967.G0QQC1"/>
<evidence type="ECO:0000256" key="4">
    <source>
        <dbReference type="SAM" id="MobiDB-lite"/>
    </source>
</evidence>
<dbReference type="GO" id="GO:0015031">
    <property type="term" value="P:protein transport"/>
    <property type="evidence" value="ECO:0007669"/>
    <property type="project" value="UniProtKB-KW"/>
</dbReference>
<dbReference type="SUPFAM" id="SSF48371">
    <property type="entry name" value="ARM repeat"/>
    <property type="match status" value="1"/>
</dbReference>
<dbReference type="InParanoid" id="G0QQC1"/>
<evidence type="ECO:0000256" key="1">
    <source>
        <dbReference type="ARBA" id="ARBA00022448"/>
    </source>
</evidence>
<dbReference type="InterPro" id="IPR040314">
    <property type="entry name" value="DOP1"/>
</dbReference>
<dbReference type="InterPro" id="IPR016024">
    <property type="entry name" value="ARM-type_fold"/>
</dbReference>
<feature type="transmembrane region" description="Helical" evidence="5">
    <location>
        <begin position="144"/>
        <end position="166"/>
    </location>
</feature>
<proteinExistence type="inferred from homology"/>
<comment type="similarity">
    <text evidence="3">Belongs to the DOP1 family.</text>
</comment>
<dbReference type="eggNOG" id="KOG3613">
    <property type="taxonomic scope" value="Eukaryota"/>
</dbReference>
<keyword evidence="8" id="KW-1185">Reference proteome</keyword>
<dbReference type="PANTHER" id="PTHR14042">
    <property type="entry name" value="DOPEY-RELATED"/>
    <property type="match status" value="1"/>
</dbReference>
<feature type="transmembrane region" description="Helical" evidence="5">
    <location>
        <begin position="114"/>
        <end position="132"/>
    </location>
</feature>
<dbReference type="OrthoDB" id="291369at2759"/>
<evidence type="ECO:0000256" key="3">
    <source>
        <dbReference type="ARBA" id="ARBA00046326"/>
    </source>
</evidence>
<evidence type="ECO:0000256" key="2">
    <source>
        <dbReference type="ARBA" id="ARBA00022927"/>
    </source>
</evidence>
<sequence length="592" mass="69909">MEKKKNLDKQYSKEQETFKKLITIHLQYFEKNSEWTDYNSWLIKLGQILDENKLPQIPEKLQLSKRLAQCLHPSLPAKVHEQVLIIYMKIFKNIKLIKENESKQKYINQFSQEIYLYSMGILPFYQFASLQIKPQFLKLIDDFFLDLEIQLIPFLPALIASILPGLQDNDEQIKKQTQNILDKIQSIVGYKYFFSALWLTILRVPRIRIVGYKLLNKKTSNIQNMEDSGLFRDNDQVLQNTISCSSLYSNQIDFKQKNSTQNINNESNLQDDQNKKNDEYLSSSSQDVQIEDPIVKIQEELLSNVVKTSKQITGNDVLFPNASSLIINALLNTLEDENNLIRRQGLDYIINTFPIQNDTIFSKNDKKLLIQSCLQLLVKNEYAIVRRINTWLFGPPDTQNMFNIKENEAVNVLQLIMETFEEILQKNINSEPLKILQNFYREHAHFIPKTITFIAFPLIKYMFKNKNDENIQKSSERLLESISNHLDTILNVLGIYILIYKYIFIQYLYLKDQEKQQQIIKMKKKLLKSQNQLNLHFQCNLNKMKMIKITQQKYLNVQSLQQKKYYQHLLKSALNKLFNQNIKKVLQIQFSL</sequence>
<dbReference type="GeneID" id="14908776"/>
<feature type="region of interest" description="Disordered" evidence="4">
    <location>
        <begin position="262"/>
        <end position="286"/>
    </location>
</feature>
<evidence type="ECO:0000256" key="5">
    <source>
        <dbReference type="SAM" id="Phobius"/>
    </source>
</evidence>
<keyword evidence="5" id="KW-0812">Transmembrane</keyword>
<name>G0QQC1_ICHMU</name>
<accession>G0QQC1</accession>
<feature type="compositionally biased region" description="Polar residues" evidence="4">
    <location>
        <begin position="262"/>
        <end position="271"/>
    </location>
</feature>
<keyword evidence="1" id="KW-0813">Transport</keyword>
<feature type="transmembrane region" description="Helical" evidence="5">
    <location>
        <begin position="187"/>
        <end position="205"/>
    </location>
</feature>
<dbReference type="InterPro" id="IPR007249">
    <property type="entry name" value="DOP1_N"/>
</dbReference>